<dbReference type="Proteomes" id="UP000268162">
    <property type="component" value="Unassembled WGS sequence"/>
</dbReference>
<keyword evidence="1" id="KW-0812">Transmembrane</keyword>
<evidence type="ECO:0000259" key="2">
    <source>
        <dbReference type="SMART" id="SM00563"/>
    </source>
</evidence>
<keyword evidence="4" id="KW-1185">Reference proteome</keyword>
<evidence type="ECO:0000313" key="3">
    <source>
        <dbReference type="EMBL" id="RKP39304.1"/>
    </source>
</evidence>
<dbReference type="STRING" id="215637.A0A4P9ZZT6"/>
<dbReference type="SUPFAM" id="SSF69593">
    <property type="entry name" value="Glycerol-3-phosphate (1)-acyltransferase"/>
    <property type="match status" value="1"/>
</dbReference>
<dbReference type="GO" id="GO:0008654">
    <property type="term" value="P:phospholipid biosynthetic process"/>
    <property type="evidence" value="ECO:0007669"/>
    <property type="project" value="TreeGrafter"/>
</dbReference>
<dbReference type="SMART" id="SM00563">
    <property type="entry name" value="PlsC"/>
    <property type="match status" value="1"/>
</dbReference>
<keyword evidence="1" id="KW-0472">Membrane</keyword>
<dbReference type="OrthoDB" id="5567124at2759"/>
<dbReference type="EMBL" id="ML002281">
    <property type="protein sequence ID" value="RKP39304.1"/>
    <property type="molecule type" value="Genomic_DNA"/>
</dbReference>
<dbReference type="AlphaFoldDB" id="A0A4P9ZZT6"/>
<feature type="domain" description="Phospholipid/glycerol acyltransferase" evidence="2">
    <location>
        <begin position="39"/>
        <end position="178"/>
    </location>
</feature>
<feature type="transmembrane region" description="Helical" evidence="1">
    <location>
        <begin position="12"/>
        <end position="29"/>
    </location>
</feature>
<feature type="transmembrane region" description="Helical" evidence="1">
    <location>
        <begin position="372"/>
        <end position="391"/>
    </location>
</feature>
<organism evidence="3 4">
    <name type="scientific">Dimargaris cristalligena</name>
    <dbReference type="NCBI Taxonomy" id="215637"/>
    <lineage>
        <taxon>Eukaryota</taxon>
        <taxon>Fungi</taxon>
        <taxon>Fungi incertae sedis</taxon>
        <taxon>Zoopagomycota</taxon>
        <taxon>Kickxellomycotina</taxon>
        <taxon>Dimargaritomycetes</taxon>
        <taxon>Dimargaritales</taxon>
        <taxon>Dimargaritaceae</taxon>
        <taxon>Dimargaris</taxon>
    </lineage>
</organism>
<dbReference type="InterPro" id="IPR052744">
    <property type="entry name" value="GPAT/DAPAT"/>
</dbReference>
<dbReference type="PANTHER" id="PTHR31605">
    <property type="entry name" value="GLYCEROL-3-PHOSPHATE O-ACYLTRANSFERASE 1"/>
    <property type="match status" value="1"/>
</dbReference>
<reference evidence="4" key="1">
    <citation type="journal article" date="2018" name="Nat. Microbiol.">
        <title>Leveraging single-cell genomics to expand the fungal tree of life.</title>
        <authorList>
            <person name="Ahrendt S.R."/>
            <person name="Quandt C.A."/>
            <person name="Ciobanu D."/>
            <person name="Clum A."/>
            <person name="Salamov A."/>
            <person name="Andreopoulos B."/>
            <person name="Cheng J.F."/>
            <person name="Woyke T."/>
            <person name="Pelin A."/>
            <person name="Henrissat B."/>
            <person name="Reynolds N.K."/>
            <person name="Benny G.L."/>
            <person name="Smith M.E."/>
            <person name="James T.Y."/>
            <person name="Grigoriev I.V."/>
        </authorList>
    </citation>
    <scope>NUCLEOTIDE SEQUENCE [LARGE SCALE GENOMIC DNA]</scope>
    <source>
        <strain evidence="4">RSA 468</strain>
    </source>
</reference>
<dbReference type="Pfam" id="PF01553">
    <property type="entry name" value="Acyltransferase"/>
    <property type="match status" value="1"/>
</dbReference>
<name>A0A4P9ZZT6_9FUNG</name>
<sequence length="500" mass="57415">MQSRYLYEGWILLVRIIMWGWFRFVHIVGGENVPRRRPLILLSTHSNMIVDPVVLTYSIPYHRPCHFWAKNGLFRNKFTRRVLTTVGALPVDRTTKDNALLFQATFDVLHQGGVITSFPEGTSYTLPHIMRLKDGSSWAALEYAKHLEDSAVFRNAALTPLERERMQLQIVPTGITYIDKYHWRGGCIVQFGKPIDVHDHLPQFRTDRRTAVKRLTQDITTAFRQLTINAPDWDSLHRGQVARDILFAESELKPAHYVRVTQNLVDFFLPSSPDQEVDPSIKYLGSRILNYYDLLRQLRVSDHHILFFTRRIEGAHTPWPATLAPLFLRLARFLIEIPFSFPAVVIHMPVYFLATLAGHVENDAESVAQTKIGTTLLVLLPAYTTLFYYIWQRAFAGSLPGFFAALVFIPIYALYHIMYIDHRYDSIKALWATIRMLLAVAGYHHRIDISQITAAVALRQDIHQELQTMVEKHSQDLGGHAKADSLTPSLAFVRQALVAY</sequence>
<keyword evidence="1" id="KW-1133">Transmembrane helix</keyword>
<feature type="transmembrane region" description="Helical" evidence="1">
    <location>
        <begin position="397"/>
        <end position="418"/>
    </location>
</feature>
<evidence type="ECO:0000313" key="4">
    <source>
        <dbReference type="Proteomes" id="UP000268162"/>
    </source>
</evidence>
<protein>
    <recommendedName>
        <fullName evidence="2">Phospholipid/glycerol acyltransferase domain-containing protein</fullName>
    </recommendedName>
</protein>
<feature type="transmembrane region" description="Helical" evidence="1">
    <location>
        <begin position="339"/>
        <end position="360"/>
    </location>
</feature>
<dbReference type="GO" id="GO:0016287">
    <property type="term" value="F:glycerone-phosphate O-acyltransferase activity"/>
    <property type="evidence" value="ECO:0007669"/>
    <property type="project" value="TreeGrafter"/>
</dbReference>
<evidence type="ECO:0000256" key="1">
    <source>
        <dbReference type="SAM" id="Phobius"/>
    </source>
</evidence>
<accession>A0A4P9ZZT6</accession>
<dbReference type="GO" id="GO:0004366">
    <property type="term" value="F:glycerol-3-phosphate O-acyltransferase activity"/>
    <property type="evidence" value="ECO:0007669"/>
    <property type="project" value="TreeGrafter"/>
</dbReference>
<dbReference type="PANTHER" id="PTHR31605:SF0">
    <property type="entry name" value="GLYCEROL-3-PHOSPHATE O-ACYLTRANSFERASE 1"/>
    <property type="match status" value="1"/>
</dbReference>
<proteinExistence type="predicted"/>
<gene>
    <name evidence="3" type="ORF">BJ085DRAFT_34897</name>
</gene>
<dbReference type="InterPro" id="IPR002123">
    <property type="entry name" value="Plipid/glycerol_acylTrfase"/>
</dbReference>